<dbReference type="EMBL" id="JAEOXF010000001">
    <property type="protein sequence ID" value="MBK4723850.1"/>
    <property type="molecule type" value="Genomic_DNA"/>
</dbReference>
<dbReference type="Proteomes" id="UP000633731">
    <property type="component" value="Unassembled WGS sequence"/>
</dbReference>
<comment type="caution">
    <text evidence="1">The sequence shown here is derived from an EMBL/GenBank/DDBJ whole genome shotgun (WGS) entry which is preliminary data.</text>
</comment>
<accession>A0ACC5RGP9</accession>
<evidence type="ECO:0000313" key="2">
    <source>
        <dbReference type="Proteomes" id="UP000633731"/>
    </source>
</evidence>
<organism evidence="1 2">
    <name type="scientific">Enterobacter agglomerans</name>
    <name type="common">Erwinia herbicola</name>
    <name type="synonym">Pantoea agglomerans</name>
    <dbReference type="NCBI Taxonomy" id="549"/>
    <lineage>
        <taxon>Bacteria</taxon>
        <taxon>Pseudomonadati</taxon>
        <taxon>Pseudomonadota</taxon>
        <taxon>Gammaproteobacteria</taxon>
        <taxon>Enterobacterales</taxon>
        <taxon>Erwiniaceae</taxon>
        <taxon>Pantoea</taxon>
        <taxon>Pantoea agglomerans group</taxon>
    </lineage>
</organism>
<proteinExistence type="predicted"/>
<reference evidence="1" key="1">
    <citation type="submission" date="2021-01" db="EMBL/GenBank/DDBJ databases">
        <title>Draft genome of Pantoea agglomerans Eh 335.</title>
        <authorList>
            <person name="Emsley S.A."/>
            <person name="Oline D.K."/>
            <person name="Saw J.H."/>
            <person name="Ushijima B."/>
            <person name="Videau P."/>
            <person name="Koyack M.J."/>
        </authorList>
    </citation>
    <scope>NUCLEOTIDE SEQUENCE</scope>
    <source>
        <strain evidence="1">Eh 335</strain>
    </source>
</reference>
<name>A0ACC5RGP9_ENTAG</name>
<gene>
    <name evidence="1" type="ORF">JJL49_01205</name>
</gene>
<protein>
    <submittedName>
        <fullName evidence="1">Uncharacterized protein</fullName>
    </submittedName>
</protein>
<evidence type="ECO:0000313" key="1">
    <source>
        <dbReference type="EMBL" id="MBK4723850.1"/>
    </source>
</evidence>
<sequence length="125" mass="14625">MLSEKQVLDFISLQGKLIKAFFFTYSNIKDFDLLLDFPKKGVVWLDDEGWCFVKHGKGIRFLIKNGQQEKVVDVNNNIKNSHIIDVWRLSQYFSLCDDYEIKKLLEGMVISGVLQKTSEKQYELI</sequence>
<keyword evidence="2" id="KW-1185">Reference proteome</keyword>